<dbReference type="GO" id="GO:0006520">
    <property type="term" value="P:amino acid metabolic process"/>
    <property type="evidence" value="ECO:0007669"/>
    <property type="project" value="InterPro"/>
</dbReference>
<evidence type="ECO:0000259" key="8">
    <source>
        <dbReference type="Pfam" id="PF00155"/>
    </source>
</evidence>
<dbReference type="GO" id="GO:0008483">
    <property type="term" value="F:transaminase activity"/>
    <property type="evidence" value="ECO:0007669"/>
    <property type="project" value="UniProtKB-KW"/>
</dbReference>
<sequence length="378" mass="42969">MFLDKIEGSPTLELVNLVLNKQAKGERVLSLAIGEPSFNTPKEIVEEAYRAMLSGDVHYTSSYGTFEVREAIVRKVKRKNGINAEIKNTIFITTKLAVYAAMMAVHQAHYEILLPNPGYFYSEPAILSGATPVYYNLKEDFSLDLDEIKSKITQRTKAIVVNSPSNPTGKVYTKRELEQLYEICSENGIYIISDEAYEDLVYDTQHFSIGSLEKEPMFVISLFSLSKSYAMTGWRAGYIIANERIINLVNKLLENTLTCFPPFIQHASAYALDHGDKFIQIFRDELRKRRKLMMEKIEEIRQFSATMPDGAFYVFPRYKTRIKSFELAHKILEKAGVATLPGSSFGSAGEGHLRLSYASSEETIIEAMDKIKKFFLEF</sequence>
<dbReference type="PROSITE" id="PS00105">
    <property type="entry name" value="AA_TRANSFER_CLASS_1"/>
    <property type="match status" value="1"/>
</dbReference>
<dbReference type="CDD" id="cd00609">
    <property type="entry name" value="AAT_like"/>
    <property type="match status" value="1"/>
</dbReference>
<accession>A0A2R6AAQ8</accession>
<dbReference type="InterPro" id="IPR050596">
    <property type="entry name" value="AspAT/PAT-like"/>
</dbReference>
<proteinExistence type="inferred from homology"/>
<dbReference type="InterPro" id="IPR015424">
    <property type="entry name" value="PyrdxlP-dep_Trfase"/>
</dbReference>
<comment type="caution">
    <text evidence="9">The sequence shown here is derived from an EMBL/GenBank/DDBJ whole genome shotgun (WGS) entry which is preliminary data.</text>
</comment>
<keyword evidence="4 7" id="KW-0032">Aminotransferase</keyword>
<evidence type="ECO:0000256" key="7">
    <source>
        <dbReference type="RuleBase" id="RU000481"/>
    </source>
</evidence>
<evidence type="ECO:0000313" key="9">
    <source>
        <dbReference type="EMBL" id="PSN83504.1"/>
    </source>
</evidence>
<comment type="cofactor">
    <cofactor evidence="1 7">
        <name>pyridoxal 5'-phosphate</name>
        <dbReference type="ChEBI" id="CHEBI:597326"/>
    </cofactor>
</comment>
<keyword evidence="5 7" id="KW-0808">Transferase</keyword>
<dbReference type="AlphaFoldDB" id="A0A2R6AAQ8"/>
<dbReference type="Proteomes" id="UP000240880">
    <property type="component" value="Unassembled WGS sequence"/>
</dbReference>
<dbReference type="SUPFAM" id="SSF53383">
    <property type="entry name" value="PLP-dependent transferases"/>
    <property type="match status" value="1"/>
</dbReference>
<dbReference type="PANTHER" id="PTHR46383:SF1">
    <property type="entry name" value="ASPARTATE AMINOTRANSFERASE"/>
    <property type="match status" value="1"/>
</dbReference>
<feature type="domain" description="Aminotransferase class I/classII large" evidence="8">
    <location>
        <begin position="27"/>
        <end position="371"/>
    </location>
</feature>
<evidence type="ECO:0000256" key="3">
    <source>
        <dbReference type="ARBA" id="ARBA00011738"/>
    </source>
</evidence>
<evidence type="ECO:0000256" key="5">
    <source>
        <dbReference type="ARBA" id="ARBA00022679"/>
    </source>
</evidence>
<dbReference type="InterPro" id="IPR015422">
    <property type="entry name" value="PyrdxlP-dep_Trfase_small"/>
</dbReference>
<evidence type="ECO:0000313" key="10">
    <source>
        <dbReference type="Proteomes" id="UP000240880"/>
    </source>
</evidence>
<dbReference type="Pfam" id="PF00155">
    <property type="entry name" value="Aminotran_1_2"/>
    <property type="match status" value="1"/>
</dbReference>
<dbReference type="Gene3D" id="3.90.1150.10">
    <property type="entry name" value="Aspartate Aminotransferase, domain 1"/>
    <property type="match status" value="1"/>
</dbReference>
<gene>
    <name evidence="9" type="ORF">B9Q01_04515</name>
</gene>
<dbReference type="Gene3D" id="3.40.640.10">
    <property type="entry name" value="Type I PLP-dependent aspartate aminotransferase-like (Major domain)"/>
    <property type="match status" value="1"/>
</dbReference>
<dbReference type="InterPro" id="IPR004838">
    <property type="entry name" value="NHTrfase_class1_PyrdxlP-BS"/>
</dbReference>
<organism evidence="9 10">
    <name type="scientific">Candidatus Marsarchaeota G1 archaeon OSP_D</name>
    <dbReference type="NCBI Taxonomy" id="1978155"/>
    <lineage>
        <taxon>Archaea</taxon>
        <taxon>Candidatus Marsarchaeota</taxon>
        <taxon>Candidatus Marsarchaeota group 1</taxon>
    </lineage>
</organism>
<evidence type="ECO:0000256" key="2">
    <source>
        <dbReference type="ARBA" id="ARBA00007441"/>
    </source>
</evidence>
<dbReference type="PANTHER" id="PTHR46383">
    <property type="entry name" value="ASPARTATE AMINOTRANSFERASE"/>
    <property type="match status" value="1"/>
</dbReference>
<reference evidence="9 10" key="1">
    <citation type="submission" date="2017-04" db="EMBL/GenBank/DDBJ databases">
        <title>Novel microbial lineages endemic to geothermal iron-oxide mats fill important gaps in the evolutionary history of Archaea.</title>
        <authorList>
            <person name="Jay Z.J."/>
            <person name="Beam J.P."/>
            <person name="Dlakic M."/>
            <person name="Rusch D.B."/>
            <person name="Kozubal M.A."/>
            <person name="Inskeep W.P."/>
        </authorList>
    </citation>
    <scope>NUCLEOTIDE SEQUENCE [LARGE SCALE GENOMIC DNA]</scope>
    <source>
        <strain evidence="9">OSP_D</strain>
    </source>
</reference>
<dbReference type="GO" id="GO:0030170">
    <property type="term" value="F:pyridoxal phosphate binding"/>
    <property type="evidence" value="ECO:0007669"/>
    <property type="project" value="InterPro"/>
</dbReference>
<dbReference type="EC" id="2.6.1.-" evidence="7"/>
<evidence type="ECO:0000256" key="6">
    <source>
        <dbReference type="ARBA" id="ARBA00022898"/>
    </source>
</evidence>
<dbReference type="EMBL" id="NEXC01000022">
    <property type="protein sequence ID" value="PSN83504.1"/>
    <property type="molecule type" value="Genomic_DNA"/>
</dbReference>
<evidence type="ECO:0000256" key="4">
    <source>
        <dbReference type="ARBA" id="ARBA00022576"/>
    </source>
</evidence>
<protein>
    <recommendedName>
        <fullName evidence="7">Aminotransferase</fullName>
        <ecNumber evidence="7">2.6.1.-</ecNumber>
    </recommendedName>
</protein>
<comment type="similarity">
    <text evidence="2 7">Belongs to the class-I pyridoxal-phosphate-dependent aminotransferase family.</text>
</comment>
<comment type="subunit">
    <text evidence="3">Homodimer.</text>
</comment>
<name>A0A2R6AAQ8_9ARCH</name>
<keyword evidence="6" id="KW-0663">Pyridoxal phosphate</keyword>
<dbReference type="InterPro" id="IPR004839">
    <property type="entry name" value="Aminotransferase_I/II_large"/>
</dbReference>
<dbReference type="InterPro" id="IPR015421">
    <property type="entry name" value="PyrdxlP-dep_Trfase_major"/>
</dbReference>
<evidence type="ECO:0000256" key="1">
    <source>
        <dbReference type="ARBA" id="ARBA00001933"/>
    </source>
</evidence>